<dbReference type="GO" id="GO:1990904">
    <property type="term" value="C:ribonucleoprotein complex"/>
    <property type="evidence" value="ECO:0007669"/>
    <property type="project" value="UniProtKB-KW"/>
</dbReference>
<evidence type="ECO:0000256" key="3">
    <source>
        <dbReference type="ARBA" id="ARBA00022490"/>
    </source>
</evidence>
<dbReference type="InterPro" id="IPR004038">
    <property type="entry name" value="Ribosomal_eL8/eL30/eS12/Gad45"/>
</dbReference>
<evidence type="ECO:0000256" key="7">
    <source>
        <dbReference type="ARBA" id="ARBA00022980"/>
    </source>
</evidence>
<dbReference type="InterPro" id="IPR018492">
    <property type="entry name" value="Ribosomal_eL8/Nhp2"/>
</dbReference>
<dbReference type="GO" id="GO:0003735">
    <property type="term" value="F:structural constituent of ribosome"/>
    <property type="evidence" value="ECO:0007669"/>
    <property type="project" value="InterPro"/>
</dbReference>
<dbReference type="GO" id="GO:0001682">
    <property type="term" value="P:tRNA 5'-leader removal"/>
    <property type="evidence" value="ECO:0007669"/>
    <property type="project" value="UniProtKB-UniRule"/>
</dbReference>
<accession>A0A7C2FQS4</accession>
<dbReference type="PROSITE" id="PS01082">
    <property type="entry name" value="RIBOSOMAL_L7AE"/>
    <property type="match status" value="1"/>
</dbReference>
<protein>
    <recommendedName>
        <fullName evidence="9">Large ribosomal subunit protein eL8</fullName>
    </recommendedName>
</protein>
<comment type="caution">
    <text evidence="11">The sequence shown here is derived from an EMBL/GenBank/DDBJ whole genome shotgun (WGS) entry which is preliminary data.</text>
</comment>
<evidence type="ECO:0000259" key="10">
    <source>
        <dbReference type="Pfam" id="PF01248"/>
    </source>
</evidence>
<dbReference type="Gene3D" id="3.30.1330.30">
    <property type="match status" value="1"/>
</dbReference>
<keyword evidence="5 9" id="KW-0699">rRNA-binding</keyword>
<dbReference type="EMBL" id="DSJT01000021">
    <property type="protein sequence ID" value="HEF87343.1"/>
    <property type="molecule type" value="Genomic_DNA"/>
</dbReference>
<comment type="function">
    <text evidence="9">Multifunctional RNA-binding protein that recognizes the K-turn motif in ribosomal RNA, the RNA component of RNase P, box H/ACA, box C/D and box C'/D' sRNAs.</text>
</comment>
<dbReference type="GO" id="GO:0006412">
    <property type="term" value="P:translation"/>
    <property type="evidence" value="ECO:0007669"/>
    <property type="project" value="UniProtKB-UniRule"/>
</dbReference>
<evidence type="ECO:0000256" key="2">
    <source>
        <dbReference type="ARBA" id="ARBA00007337"/>
    </source>
</evidence>
<name>A0A7C2FQS4_9CREN</name>
<dbReference type="InterPro" id="IPR004037">
    <property type="entry name" value="Ribosomal_eL8-like_CS"/>
</dbReference>
<comment type="similarity">
    <text evidence="2 9">Belongs to the eukaryotic ribosomal protein eL8 family.</text>
</comment>
<evidence type="ECO:0000256" key="6">
    <source>
        <dbReference type="ARBA" id="ARBA00022884"/>
    </source>
</evidence>
<evidence type="ECO:0000256" key="4">
    <source>
        <dbReference type="ARBA" id="ARBA00022694"/>
    </source>
</evidence>
<keyword evidence="6 9" id="KW-0694">RNA-binding</keyword>
<dbReference type="Pfam" id="PF01248">
    <property type="entry name" value="Ribosomal_L7Ae"/>
    <property type="match status" value="1"/>
</dbReference>
<proteinExistence type="inferred from homology"/>
<organism evidence="11">
    <name type="scientific">Thermosphaera aggregans</name>
    <dbReference type="NCBI Taxonomy" id="54254"/>
    <lineage>
        <taxon>Archaea</taxon>
        <taxon>Thermoproteota</taxon>
        <taxon>Thermoprotei</taxon>
        <taxon>Desulfurococcales</taxon>
        <taxon>Desulfurococcaceae</taxon>
        <taxon>Thermosphaera</taxon>
    </lineage>
</organism>
<evidence type="ECO:0000256" key="8">
    <source>
        <dbReference type="ARBA" id="ARBA00023274"/>
    </source>
</evidence>
<comment type="subunit">
    <text evidence="9">Part of the 50S ribosomal subunit. Probably part of the RNase P complex.</text>
</comment>
<reference evidence="11" key="1">
    <citation type="journal article" date="2020" name="mSystems">
        <title>Genome- and Community-Level Interaction Insights into Carbon Utilization and Element Cycling Functions of Hydrothermarchaeota in Hydrothermal Sediment.</title>
        <authorList>
            <person name="Zhou Z."/>
            <person name="Liu Y."/>
            <person name="Xu W."/>
            <person name="Pan J."/>
            <person name="Luo Z.H."/>
            <person name="Li M."/>
        </authorList>
    </citation>
    <scope>NUCLEOTIDE SEQUENCE [LARGE SCALE GENOMIC DNA]</scope>
    <source>
        <strain evidence="11">SpSt-23</strain>
    </source>
</reference>
<gene>
    <name evidence="9" type="primary">rpl7ae</name>
    <name evidence="11" type="ORF">ENP55_03445</name>
</gene>
<keyword evidence="4 9" id="KW-0819">tRNA processing</keyword>
<dbReference type="PRINTS" id="PR00881">
    <property type="entry name" value="L7ARS6FAMILY"/>
</dbReference>
<evidence type="ECO:0000256" key="9">
    <source>
        <dbReference type="HAMAP-Rule" id="MF_00326"/>
    </source>
</evidence>
<dbReference type="GO" id="GO:0005737">
    <property type="term" value="C:cytoplasm"/>
    <property type="evidence" value="ECO:0007669"/>
    <property type="project" value="UniProtKB-SubCell"/>
</dbReference>
<dbReference type="PANTHER" id="PTHR23105">
    <property type="entry name" value="RIBOSOMAL PROTEIN L7AE FAMILY MEMBER"/>
    <property type="match status" value="1"/>
</dbReference>
<evidence type="ECO:0000256" key="1">
    <source>
        <dbReference type="ARBA" id="ARBA00004496"/>
    </source>
</evidence>
<keyword evidence="3 9" id="KW-0963">Cytoplasm</keyword>
<feature type="domain" description="Ribosomal protein eL8/eL30/eS12/Gadd45" evidence="10">
    <location>
        <begin position="18"/>
        <end position="111"/>
    </location>
</feature>
<dbReference type="GO" id="GO:0004526">
    <property type="term" value="F:ribonuclease P activity"/>
    <property type="evidence" value="ECO:0007669"/>
    <property type="project" value="UniProtKB-UniRule"/>
</dbReference>
<evidence type="ECO:0000313" key="11">
    <source>
        <dbReference type="EMBL" id="HEF87343.1"/>
    </source>
</evidence>
<comment type="subcellular location">
    <subcellularLocation>
        <location evidence="1 9">Cytoplasm</location>
    </subcellularLocation>
</comment>
<dbReference type="AlphaFoldDB" id="A0A7C2FQS4"/>
<dbReference type="GO" id="GO:0005840">
    <property type="term" value="C:ribosome"/>
    <property type="evidence" value="ECO:0007669"/>
    <property type="project" value="UniProtKB-KW"/>
</dbReference>
<dbReference type="PRINTS" id="PR00884">
    <property type="entry name" value="RIBOSOMALHS6"/>
</dbReference>
<dbReference type="GO" id="GO:0019843">
    <property type="term" value="F:rRNA binding"/>
    <property type="evidence" value="ECO:0007669"/>
    <property type="project" value="UniProtKB-KW"/>
</dbReference>
<dbReference type="HAMAP" id="MF_00326">
    <property type="entry name" value="Ribosomal_eL8"/>
    <property type="match status" value="1"/>
</dbReference>
<dbReference type="FunFam" id="3.30.1330.30:FF:000020">
    <property type="entry name" value="50S ribosomal protein L7Ae"/>
    <property type="match status" value="1"/>
</dbReference>
<dbReference type="SUPFAM" id="SSF55315">
    <property type="entry name" value="L30e-like"/>
    <property type="match status" value="1"/>
</dbReference>
<dbReference type="InterPro" id="IPR029064">
    <property type="entry name" value="Ribosomal_eL30-like_sf"/>
</dbReference>
<dbReference type="InterPro" id="IPR050257">
    <property type="entry name" value="eL8/uL1-like"/>
</dbReference>
<dbReference type="InterPro" id="IPR022481">
    <property type="entry name" value="Ribosomal_eL8_arc"/>
</dbReference>
<sequence>MPKPFYVKFEVPPELAEKVYETVKKVRETGGKIKKGTNETTKAVERGQARLVVIAEDVDPPEIVAHLPLLCDEKKIPYVYVPSKQKLGEAAGIEVAASSAAIVDAGEARSMVEEIVKAVQELRAKSG</sequence>
<dbReference type="GO" id="GO:0042254">
    <property type="term" value="P:ribosome biogenesis"/>
    <property type="evidence" value="ECO:0007669"/>
    <property type="project" value="InterPro"/>
</dbReference>
<evidence type="ECO:0000256" key="5">
    <source>
        <dbReference type="ARBA" id="ARBA00022730"/>
    </source>
</evidence>
<keyword evidence="7 9" id="KW-0689">Ribosomal protein</keyword>
<keyword evidence="8 9" id="KW-0687">Ribonucleoprotein</keyword>
<dbReference type="NCBIfam" id="TIGR03677">
    <property type="entry name" value="eL8_ribo"/>
    <property type="match status" value="1"/>
</dbReference>